<gene>
    <name evidence="3" type="ORF">TTEB3V08_LOCUS1370</name>
</gene>
<dbReference type="Pfam" id="PF00610">
    <property type="entry name" value="DEP"/>
    <property type="match status" value="1"/>
</dbReference>
<accession>A0A7R9FGJ0</accession>
<proteinExistence type="predicted"/>
<name>A0A7R9FGJ0_9NEOP</name>
<dbReference type="InterPro" id="IPR036388">
    <property type="entry name" value="WH-like_DNA-bd_sf"/>
</dbReference>
<dbReference type="EMBL" id="OE000281">
    <property type="protein sequence ID" value="CAD7453221.1"/>
    <property type="molecule type" value="Genomic_DNA"/>
</dbReference>
<dbReference type="Gene3D" id="1.10.10.10">
    <property type="entry name" value="Winged helix-like DNA-binding domain superfamily/Winged helix DNA-binding domain"/>
    <property type="match status" value="1"/>
</dbReference>
<feature type="region of interest" description="Disordered" evidence="1">
    <location>
        <begin position="1"/>
        <end position="54"/>
    </location>
</feature>
<dbReference type="AlphaFoldDB" id="A0A7R9FGJ0"/>
<evidence type="ECO:0000313" key="3">
    <source>
        <dbReference type="EMBL" id="CAD7453221.1"/>
    </source>
</evidence>
<dbReference type="SUPFAM" id="SSF46785">
    <property type="entry name" value="Winged helix' DNA-binding domain"/>
    <property type="match status" value="1"/>
</dbReference>
<sequence>MPPKRKANDRAGQRLSGLGAGRTKSPPQVVQSPHLHHSPSRPQVCEPPDPMGPIVETPSTQMSRAGWTLRVLLLACDSGAALRDHKSSGRVHRRCATGVELVDWLLVVSSSVHSRQQAVGMWQALVEEGVLTHGQYHPSDISKQREGG</sequence>
<evidence type="ECO:0000259" key="2">
    <source>
        <dbReference type="PROSITE" id="PS50186"/>
    </source>
</evidence>
<dbReference type="PROSITE" id="PS50186">
    <property type="entry name" value="DEP"/>
    <property type="match status" value="1"/>
</dbReference>
<organism evidence="3">
    <name type="scientific">Timema tahoe</name>
    <dbReference type="NCBI Taxonomy" id="61484"/>
    <lineage>
        <taxon>Eukaryota</taxon>
        <taxon>Metazoa</taxon>
        <taxon>Ecdysozoa</taxon>
        <taxon>Arthropoda</taxon>
        <taxon>Hexapoda</taxon>
        <taxon>Insecta</taxon>
        <taxon>Pterygota</taxon>
        <taxon>Neoptera</taxon>
        <taxon>Polyneoptera</taxon>
        <taxon>Phasmatodea</taxon>
        <taxon>Timematodea</taxon>
        <taxon>Timematoidea</taxon>
        <taxon>Timematidae</taxon>
        <taxon>Timema</taxon>
    </lineage>
</organism>
<protein>
    <recommendedName>
        <fullName evidence="2">DEP domain-containing protein</fullName>
    </recommendedName>
</protein>
<dbReference type="InterPro" id="IPR036390">
    <property type="entry name" value="WH_DNA-bd_sf"/>
</dbReference>
<dbReference type="InterPro" id="IPR000591">
    <property type="entry name" value="DEP_dom"/>
</dbReference>
<feature type="compositionally biased region" description="Basic and acidic residues" evidence="1">
    <location>
        <begin position="1"/>
        <end position="12"/>
    </location>
</feature>
<reference evidence="3" key="1">
    <citation type="submission" date="2020-11" db="EMBL/GenBank/DDBJ databases">
        <authorList>
            <person name="Tran Van P."/>
        </authorList>
    </citation>
    <scope>NUCLEOTIDE SEQUENCE</scope>
</reference>
<evidence type="ECO:0000256" key="1">
    <source>
        <dbReference type="SAM" id="MobiDB-lite"/>
    </source>
</evidence>
<dbReference type="SMART" id="SM00049">
    <property type="entry name" value="DEP"/>
    <property type="match status" value="1"/>
</dbReference>
<feature type="domain" description="DEP" evidence="2">
    <location>
        <begin position="76"/>
        <end position="133"/>
    </location>
</feature>
<dbReference type="GO" id="GO:0035556">
    <property type="term" value="P:intracellular signal transduction"/>
    <property type="evidence" value="ECO:0007669"/>
    <property type="project" value="InterPro"/>
</dbReference>